<evidence type="ECO:0000313" key="1">
    <source>
        <dbReference type="EMBL" id="NSC28616.1"/>
    </source>
</evidence>
<gene>
    <name evidence="1" type="ORF">G4319_15085</name>
</gene>
<reference evidence="1" key="2">
    <citation type="submission" date="2020-02" db="EMBL/GenBank/DDBJ databases">
        <authorList>
            <person name="Littmann E."/>
            <person name="Sorbara M."/>
        </authorList>
    </citation>
    <scope>NUCLEOTIDE SEQUENCE</scope>
    <source>
        <strain evidence="1">MSK.17.79</strain>
    </source>
</reference>
<proteinExistence type="predicted"/>
<dbReference type="EMBL" id="JAAILW010000056">
    <property type="protein sequence ID" value="NSC28616.1"/>
    <property type="molecule type" value="Genomic_DNA"/>
</dbReference>
<feature type="non-terminal residue" evidence="1">
    <location>
        <position position="1"/>
    </location>
</feature>
<accession>A0AAX0BJ46</accession>
<organism evidence="1 2">
    <name type="scientific">Agathobacter rectalis</name>
    <dbReference type="NCBI Taxonomy" id="39491"/>
    <lineage>
        <taxon>Bacteria</taxon>
        <taxon>Bacillati</taxon>
        <taxon>Bacillota</taxon>
        <taxon>Clostridia</taxon>
        <taxon>Lachnospirales</taxon>
        <taxon>Lachnospiraceae</taxon>
        <taxon>Agathobacter</taxon>
    </lineage>
</organism>
<name>A0AAX0BJ46_9FIRM</name>
<evidence type="ECO:0000313" key="2">
    <source>
        <dbReference type="Proteomes" id="UP001193670"/>
    </source>
</evidence>
<sequence length="37" mass="4579">MGDVRTEHFTYLTKEQWSDSQDKVNFMGERTVKKHYW</sequence>
<comment type="caution">
    <text evidence="1">The sequence shown here is derived from an EMBL/GenBank/DDBJ whole genome shotgun (WGS) entry which is preliminary data.</text>
</comment>
<dbReference type="Proteomes" id="UP001193670">
    <property type="component" value="Unassembled WGS sequence"/>
</dbReference>
<protein>
    <submittedName>
        <fullName evidence="1">RimJ/RimL family protein N-acetyltransferase</fullName>
    </submittedName>
</protein>
<dbReference type="AlphaFoldDB" id="A0AAX0BJ46"/>
<reference evidence="1" key="1">
    <citation type="journal article" date="2020" name="Cell Host Microbe">
        <title>Functional and Genomic Variation between Human-Derived Isolates of Lachnospiraceae Reveals Inter- and Intra-Species Diversity.</title>
        <authorList>
            <person name="Sorbara M.T."/>
            <person name="Littmann E.R."/>
            <person name="Fontana E."/>
            <person name="Moody T.U."/>
            <person name="Kohout C.E."/>
            <person name="Gjonbalaj M."/>
            <person name="Eaton V."/>
            <person name="Seok R."/>
            <person name="Leiner I.M."/>
            <person name="Pamer E.G."/>
        </authorList>
    </citation>
    <scope>NUCLEOTIDE SEQUENCE</scope>
    <source>
        <strain evidence="1">MSK.17.79</strain>
    </source>
</reference>